<evidence type="ECO:0000256" key="1">
    <source>
        <dbReference type="SAM" id="Phobius"/>
    </source>
</evidence>
<feature type="transmembrane region" description="Helical" evidence="1">
    <location>
        <begin position="180"/>
        <end position="201"/>
    </location>
</feature>
<keyword evidence="1" id="KW-0472">Membrane</keyword>
<feature type="transmembrane region" description="Helical" evidence="1">
    <location>
        <begin position="58"/>
        <end position="78"/>
    </location>
</feature>
<dbReference type="EMBL" id="JAKKPZ010000067">
    <property type="protein sequence ID" value="KAI1704474.1"/>
    <property type="molecule type" value="Genomic_DNA"/>
</dbReference>
<feature type="transmembrane region" description="Helical" evidence="1">
    <location>
        <begin position="242"/>
        <end position="262"/>
    </location>
</feature>
<keyword evidence="3" id="KW-1185">Reference proteome</keyword>
<keyword evidence="1" id="KW-1133">Transmembrane helix</keyword>
<protein>
    <submittedName>
        <fullName evidence="2">Uncharacterized protein</fullName>
    </submittedName>
</protein>
<feature type="transmembrane region" description="Helical" evidence="1">
    <location>
        <begin position="98"/>
        <end position="121"/>
    </location>
</feature>
<accession>A0AAD4MXG6</accession>
<keyword evidence="1" id="KW-0812">Transmembrane</keyword>
<proteinExistence type="predicted"/>
<name>A0AAD4MXG6_9BILA</name>
<comment type="caution">
    <text evidence="2">The sequence shown here is derived from an EMBL/GenBank/DDBJ whole genome shotgun (WGS) entry which is preliminary data.</text>
</comment>
<feature type="transmembrane region" description="Helical" evidence="1">
    <location>
        <begin position="130"/>
        <end position="151"/>
    </location>
</feature>
<reference evidence="2" key="1">
    <citation type="submission" date="2022-01" db="EMBL/GenBank/DDBJ databases">
        <title>Genome Sequence Resource for Two Populations of Ditylenchus destructor, the Migratory Endoparasitic Phytonematode.</title>
        <authorList>
            <person name="Zhang H."/>
            <person name="Lin R."/>
            <person name="Xie B."/>
        </authorList>
    </citation>
    <scope>NUCLEOTIDE SEQUENCE</scope>
    <source>
        <strain evidence="2">BazhouSP</strain>
    </source>
</reference>
<dbReference type="AlphaFoldDB" id="A0AAD4MXG6"/>
<feature type="transmembrane region" description="Helical" evidence="1">
    <location>
        <begin position="16"/>
        <end position="37"/>
    </location>
</feature>
<organism evidence="2 3">
    <name type="scientific">Ditylenchus destructor</name>
    <dbReference type="NCBI Taxonomy" id="166010"/>
    <lineage>
        <taxon>Eukaryota</taxon>
        <taxon>Metazoa</taxon>
        <taxon>Ecdysozoa</taxon>
        <taxon>Nematoda</taxon>
        <taxon>Chromadorea</taxon>
        <taxon>Rhabditida</taxon>
        <taxon>Tylenchina</taxon>
        <taxon>Tylenchomorpha</taxon>
        <taxon>Sphaerularioidea</taxon>
        <taxon>Anguinidae</taxon>
        <taxon>Anguininae</taxon>
        <taxon>Ditylenchus</taxon>
    </lineage>
</organism>
<sequence length="316" mass="36176">MTFAYVTYLSLAENCLVLSCLTVTTATLILLLYRYFYKPHRLMTRTFSKPMFIFLCHHLINSVLVFPYHFYLVFWWNASKNLYQPYILFWSGIWISNYWAINPAVVFFLALDRCLAIILVYKYSGRLKRVIFFFEAVTLACLYTFSTYTYLVDLPLNLNNAAKCQSFPCLLVRFNSVPQLSIKMCFGYMNIVASALFFYLIKNASYNINNRVVVVSVVCECAFNVIPGSLSFIFTMITGETWAIYLGPIGSTLLIVDASVLGSGRVIRQSLLFCETRRLVPVLPTKIDSAGIYGFRKILDDQGRRHAAKPLGSPME</sequence>
<evidence type="ECO:0000313" key="3">
    <source>
        <dbReference type="Proteomes" id="UP001201812"/>
    </source>
</evidence>
<dbReference type="Proteomes" id="UP001201812">
    <property type="component" value="Unassembled WGS sequence"/>
</dbReference>
<feature type="transmembrane region" description="Helical" evidence="1">
    <location>
        <begin position="213"/>
        <end position="236"/>
    </location>
</feature>
<gene>
    <name evidence="2" type="ORF">DdX_14236</name>
</gene>
<evidence type="ECO:0000313" key="2">
    <source>
        <dbReference type="EMBL" id="KAI1704474.1"/>
    </source>
</evidence>